<comment type="caution">
    <text evidence="5">The sequence shown here is derived from an EMBL/GenBank/DDBJ whole genome shotgun (WGS) entry which is preliminary data.</text>
</comment>
<keyword evidence="5" id="KW-0969">Cilium</keyword>
<evidence type="ECO:0000256" key="1">
    <source>
        <dbReference type="ARBA" id="ARBA00022490"/>
    </source>
</evidence>
<dbReference type="Proteomes" id="UP000199681">
    <property type="component" value="Unassembled WGS sequence"/>
</dbReference>
<dbReference type="Proteomes" id="UP000297963">
    <property type="component" value="Unassembled WGS sequence"/>
</dbReference>
<reference evidence="5 7" key="2">
    <citation type="submission" date="2019-03" db="EMBL/GenBank/DDBJ databases">
        <title>Genomics of glacier-inhabiting Cryobacterium strains.</title>
        <authorList>
            <person name="Liu Q."/>
            <person name="Xin Y.-H."/>
        </authorList>
    </citation>
    <scope>NUCLEOTIDE SEQUENCE [LARGE SCALE GENOMIC DNA]</scope>
    <source>
        <strain evidence="5 7">Hh34</strain>
    </source>
</reference>
<dbReference type="STRING" id="995038.SAMN05216274_110114"/>
<evidence type="ECO:0000256" key="2">
    <source>
        <dbReference type="ARBA" id="ARBA00022795"/>
    </source>
</evidence>
<name>A0A1I3BSM5_9MICO</name>
<accession>A0A1I3BSM5</accession>
<keyword evidence="5" id="KW-0966">Cell projection</keyword>
<dbReference type="RefSeq" id="WP_092450682.1">
    <property type="nucleotide sequence ID" value="NZ_BKAC01000022.1"/>
</dbReference>
<dbReference type="AlphaFoldDB" id="A0A1I3BSM5"/>
<dbReference type="Pfam" id="PF02623">
    <property type="entry name" value="FliW"/>
    <property type="match status" value="1"/>
</dbReference>
<gene>
    <name evidence="5" type="ORF">E3O11_16845</name>
    <name evidence="4" type="ORF">SAMN05216274_110114</name>
</gene>
<keyword evidence="5" id="KW-0282">Flagellum</keyword>
<dbReference type="SUPFAM" id="SSF141457">
    <property type="entry name" value="BH3618-like"/>
    <property type="match status" value="1"/>
</dbReference>
<evidence type="ECO:0000256" key="3">
    <source>
        <dbReference type="ARBA" id="ARBA00022845"/>
    </source>
</evidence>
<proteinExistence type="predicted"/>
<reference evidence="4 6" key="1">
    <citation type="submission" date="2016-10" db="EMBL/GenBank/DDBJ databases">
        <authorList>
            <person name="Varghese N."/>
            <person name="Submissions S."/>
        </authorList>
    </citation>
    <scope>NUCLEOTIDE SEQUENCE [LARGE SCALE GENOMIC DNA]</scope>
    <source>
        <strain evidence="4 6">GMCC 1.11211</strain>
    </source>
</reference>
<dbReference type="EMBL" id="FOPW01000010">
    <property type="protein sequence ID" value="SFH65223.1"/>
    <property type="molecule type" value="Genomic_DNA"/>
</dbReference>
<keyword evidence="1" id="KW-0963">Cytoplasm</keyword>
<dbReference type="PANTHER" id="PTHR39190:SF1">
    <property type="entry name" value="FLAGELLAR ASSEMBLY FACTOR FLIW"/>
    <property type="match status" value="1"/>
</dbReference>
<dbReference type="InterPro" id="IPR003775">
    <property type="entry name" value="Flagellar_assembly_factor_FliW"/>
</dbReference>
<evidence type="ECO:0000313" key="7">
    <source>
        <dbReference type="Proteomes" id="UP000297963"/>
    </source>
</evidence>
<dbReference type="PANTHER" id="PTHR39190">
    <property type="entry name" value="FLAGELLAR ASSEMBLY FACTOR FLIW"/>
    <property type="match status" value="1"/>
</dbReference>
<dbReference type="GO" id="GO:0006417">
    <property type="term" value="P:regulation of translation"/>
    <property type="evidence" value="ECO:0007669"/>
    <property type="project" value="UniProtKB-KW"/>
</dbReference>
<evidence type="ECO:0000313" key="4">
    <source>
        <dbReference type="EMBL" id="SFH65223.1"/>
    </source>
</evidence>
<dbReference type="GO" id="GO:0044780">
    <property type="term" value="P:bacterial-type flagellum assembly"/>
    <property type="evidence" value="ECO:0007669"/>
    <property type="project" value="InterPro"/>
</dbReference>
<keyword evidence="2" id="KW-1005">Bacterial flagellum biogenesis</keyword>
<sequence length="134" mass="13983">MSSSSLLVSPLLSFVTPPPGLDPHTDFRLSEIEGAAGLYSLQAEAEAETRMFVLDAGVYLPDYSPVISSEQSDALSITEAADAIVLVVVNPGEEATTVNLMAPIVVNALTGICAQVILDGQEWPLRAELGALAA</sequence>
<dbReference type="EMBL" id="SOFE01000034">
    <property type="protein sequence ID" value="TFB81322.1"/>
    <property type="molecule type" value="Genomic_DNA"/>
</dbReference>
<dbReference type="InterPro" id="IPR024046">
    <property type="entry name" value="Flagellar_assmbl_FliW_dom_sf"/>
</dbReference>
<evidence type="ECO:0000313" key="5">
    <source>
        <dbReference type="EMBL" id="TFB81322.1"/>
    </source>
</evidence>
<keyword evidence="6" id="KW-1185">Reference proteome</keyword>
<dbReference type="Gene3D" id="2.30.290.10">
    <property type="entry name" value="BH3618-like"/>
    <property type="match status" value="1"/>
</dbReference>
<keyword evidence="3" id="KW-0810">Translation regulation</keyword>
<organism evidence="5 7">
    <name type="scientific">Cryobacterium levicorallinum</name>
    <dbReference type="NCBI Taxonomy" id="995038"/>
    <lineage>
        <taxon>Bacteria</taxon>
        <taxon>Bacillati</taxon>
        <taxon>Actinomycetota</taxon>
        <taxon>Actinomycetes</taxon>
        <taxon>Micrococcales</taxon>
        <taxon>Microbacteriaceae</taxon>
        <taxon>Cryobacterium</taxon>
    </lineage>
</organism>
<protein>
    <submittedName>
        <fullName evidence="4">Flagellar assembly factor FliW</fullName>
    </submittedName>
    <submittedName>
        <fullName evidence="5">Flagellar assembly protein FliW</fullName>
    </submittedName>
</protein>
<evidence type="ECO:0000313" key="6">
    <source>
        <dbReference type="Proteomes" id="UP000199681"/>
    </source>
</evidence>